<name>A0A8J7LAI1_9NOST</name>
<reference evidence="1 2" key="1">
    <citation type="journal article" date="2021" name="Int. J. Syst. Evol. Microbiol.">
        <title>Amazonocrinis nigriterrae gen. nov., sp. nov., Atlanticothrix silvestris gen. nov., sp. nov. and Dendronalium phyllosphericum gen. nov., sp. nov., nostocacean cyanobacteria from Brazilian environments.</title>
        <authorList>
            <person name="Alvarenga D.O."/>
            <person name="Andreote A.P.D."/>
            <person name="Branco L.H.Z."/>
            <person name="Delbaje E."/>
            <person name="Cruz R.B."/>
            <person name="Varani A.M."/>
            <person name="Fiore M.F."/>
        </authorList>
    </citation>
    <scope>NUCLEOTIDE SEQUENCE [LARGE SCALE GENOMIC DNA]</scope>
    <source>
        <strain evidence="1 2">CENA67</strain>
    </source>
</reference>
<sequence length="53" mass="5503">MISKKFLLISVGSLLTVGVIFGVMGQKATTTASNTTVLANAPVILVGEDGQYF</sequence>
<dbReference type="EMBL" id="JAECZC010000102">
    <property type="protein sequence ID" value="MBH8566674.1"/>
    <property type="molecule type" value="Genomic_DNA"/>
</dbReference>
<accession>A0A8J7LAI1</accession>
<evidence type="ECO:0000313" key="1">
    <source>
        <dbReference type="EMBL" id="MBH8566674.1"/>
    </source>
</evidence>
<keyword evidence="2" id="KW-1185">Reference proteome</keyword>
<organism evidence="1 2">
    <name type="scientific">Amazonocrinis nigriterrae CENA67</name>
    <dbReference type="NCBI Taxonomy" id="2794033"/>
    <lineage>
        <taxon>Bacteria</taxon>
        <taxon>Bacillati</taxon>
        <taxon>Cyanobacteriota</taxon>
        <taxon>Cyanophyceae</taxon>
        <taxon>Nostocales</taxon>
        <taxon>Nostocaceae</taxon>
        <taxon>Amazonocrinis</taxon>
        <taxon>Amazonocrinis nigriterrae</taxon>
    </lineage>
</organism>
<dbReference type="Proteomes" id="UP000632766">
    <property type="component" value="Unassembled WGS sequence"/>
</dbReference>
<evidence type="ECO:0000313" key="2">
    <source>
        <dbReference type="Proteomes" id="UP000632766"/>
    </source>
</evidence>
<dbReference type="RefSeq" id="WP_198128414.1">
    <property type="nucleotide sequence ID" value="NZ_JAECZC010000102.1"/>
</dbReference>
<comment type="caution">
    <text evidence="1">The sequence shown here is derived from an EMBL/GenBank/DDBJ whole genome shotgun (WGS) entry which is preliminary data.</text>
</comment>
<gene>
    <name evidence="1" type="ORF">I8748_31745</name>
</gene>
<protein>
    <submittedName>
        <fullName evidence="1">Uncharacterized protein</fullName>
    </submittedName>
</protein>
<proteinExistence type="predicted"/>
<dbReference type="AlphaFoldDB" id="A0A8J7LAI1"/>